<dbReference type="AlphaFoldDB" id="A0A1R2BRS3"/>
<evidence type="ECO:0000313" key="4">
    <source>
        <dbReference type="Proteomes" id="UP000187209"/>
    </source>
</evidence>
<comment type="caution">
    <text evidence="3">The sequence shown here is derived from an EMBL/GenBank/DDBJ whole genome shotgun (WGS) entry which is preliminary data.</text>
</comment>
<gene>
    <name evidence="3" type="ORF">SteCoe_20639</name>
</gene>
<feature type="region of interest" description="Disordered" evidence="2">
    <location>
        <begin position="475"/>
        <end position="500"/>
    </location>
</feature>
<evidence type="ECO:0000313" key="3">
    <source>
        <dbReference type="EMBL" id="OMJ79347.1"/>
    </source>
</evidence>
<protein>
    <submittedName>
        <fullName evidence="3">Uncharacterized protein</fullName>
    </submittedName>
</protein>
<accession>A0A1R2BRS3</accession>
<keyword evidence="4" id="KW-1185">Reference proteome</keyword>
<dbReference type="OrthoDB" id="326585at2759"/>
<proteinExistence type="predicted"/>
<feature type="coiled-coil region" evidence="1">
    <location>
        <begin position="130"/>
        <end position="303"/>
    </location>
</feature>
<sequence>MDFLTPNSPSSFDIEDQILNKSKSVSLLIQENTILKSKIALTQELLRNYKLNDMTELMKELKDMKNLICIMKENSQTMSLTIEQQKKEIDKLQKIMRSNETVNEDSYEKIFALSTGKLNFKSKNTKVDSNDKLYDRIFMLENEKSKLKEQIEFYMKKTNELVSEIKKMNDKIENAEKAKQKYEELRVEIEVTNEKGLKKEENAKSSNFRYAQAVKKIDVLIGENKILEEKNQELEADKKKLLEKWQSSLGKVKSEDHAKIKVKELEEQLEAEKKKTDGLLSKLKDINKKHEDLKDQIKKEKSYTEELTTSYRKLHVKSKILFEEKELLSKMNQELNIKAHISQSENPSPEKPHTSNQEETIGNLQKELNKTLLLLKKKGQDITSLELKVTELQITVRKYEQQVQKSSGDSMLIEKYESLLEKYQKLQAEKSQIQSLYIDSSSIISEKALVIQEMSQKIYNLEEKIAFLNSKSQENSKTNFNSVTNTATSRGTNKSSPTRSRISRSFLYSKFESKIPF</sequence>
<feature type="coiled-coil region" evidence="1">
    <location>
        <begin position="382"/>
        <end position="471"/>
    </location>
</feature>
<evidence type="ECO:0000256" key="2">
    <source>
        <dbReference type="SAM" id="MobiDB-lite"/>
    </source>
</evidence>
<reference evidence="3 4" key="1">
    <citation type="submission" date="2016-11" db="EMBL/GenBank/DDBJ databases">
        <title>The macronuclear genome of Stentor coeruleus: a giant cell with tiny introns.</title>
        <authorList>
            <person name="Slabodnick M."/>
            <person name="Ruby J.G."/>
            <person name="Reiff S.B."/>
            <person name="Swart E.C."/>
            <person name="Gosai S."/>
            <person name="Prabakaran S."/>
            <person name="Witkowska E."/>
            <person name="Larue G.E."/>
            <person name="Fisher S."/>
            <person name="Freeman R.M."/>
            <person name="Gunawardena J."/>
            <person name="Chu W."/>
            <person name="Stover N.A."/>
            <person name="Gregory B.D."/>
            <person name="Nowacki M."/>
            <person name="Derisi J."/>
            <person name="Roy S.W."/>
            <person name="Marshall W.F."/>
            <person name="Sood P."/>
        </authorList>
    </citation>
    <scope>NUCLEOTIDE SEQUENCE [LARGE SCALE GENOMIC DNA]</scope>
    <source>
        <strain evidence="3">WM001</strain>
    </source>
</reference>
<keyword evidence="1" id="KW-0175">Coiled coil</keyword>
<organism evidence="3 4">
    <name type="scientific">Stentor coeruleus</name>
    <dbReference type="NCBI Taxonomy" id="5963"/>
    <lineage>
        <taxon>Eukaryota</taxon>
        <taxon>Sar</taxon>
        <taxon>Alveolata</taxon>
        <taxon>Ciliophora</taxon>
        <taxon>Postciliodesmatophora</taxon>
        <taxon>Heterotrichea</taxon>
        <taxon>Heterotrichida</taxon>
        <taxon>Stentoridae</taxon>
        <taxon>Stentor</taxon>
    </lineage>
</organism>
<evidence type="ECO:0000256" key="1">
    <source>
        <dbReference type="SAM" id="Coils"/>
    </source>
</evidence>
<name>A0A1R2BRS3_9CILI</name>
<dbReference type="EMBL" id="MPUH01000475">
    <property type="protein sequence ID" value="OMJ79347.1"/>
    <property type="molecule type" value="Genomic_DNA"/>
</dbReference>
<dbReference type="Proteomes" id="UP000187209">
    <property type="component" value="Unassembled WGS sequence"/>
</dbReference>